<reference evidence="1" key="1">
    <citation type="submission" date="2019-05" db="EMBL/GenBank/DDBJ databases">
        <title>Whole genome sequencing of Pseudanabaena catenata USMAC16.</title>
        <authorList>
            <person name="Khan Z."/>
            <person name="Omar W.M."/>
            <person name="Convey P."/>
            <person name="Merican F."/>
            <person name="Najimudin N."/>
        </authorList>
    </citation>
    <scope>NUCLEOTIDE SEQUENCE</scope>
    <source>
        <strain evidence="1">USMAC16</strain>
    </source>
</reference>
<proteinExistence type="predicted"/>
<dbReference type="EMBL" id="VBTY01000398">
    <property type="protein sequence ID" value="MDG3497500.1"/>
    <property type="molecule type" value="Genomic_DNA"/>
</dbReference>
<evidence type="ECO:0000313" key="2">
    <source>
        <dbReference type="Proteomes" id="UP001152872"/>
    </source>
</evidence>
<gene>
    <name evidence="1" type="ORF">FEV09_23545</name>
</gene>
<name>A0A9X4MDV6_9CYAN</name>
<dbReference type="RefSeq" id="WP_009629744.1">
    <property type="nucleotide sequence ID" value="NZ_VBTY01000398.1"/>
</dbReference>
<evidence type="ECO:0000313" key="1">
    <source>
        <dbReference type="EMBL" id="MDG3497500.1"/>
    </source>
</evidence>
<protein>
    <submittedName>
        <fullName evidence="1">Uncharacterized protein</fullName>
    </submittedName>
</protein>
<sequence>MARQLRFDTPEELADKIIDKLSQEELHVTTRALIVHINEQIPVKELEKMVADSNAVVETSRKPKTRKPQVSTDKMWLYQAKKGWALANINLPIEKVIQRLQNHYGCKILATREGKINFLPSKPTTIDELQKNGFVVYRQDLNKKAA</sequence>
<dbReference type="Proteomes" id="UP001152872">
    <property type="component" value="Unassembled WGS sequence"/>
</dbReference>
<keyword evidence="2" id="KW-1185">Reference proteome</keyword>
<accession>A0A9X4MDV6</accession>
<dbReference type="AlphaFoldDB" id="A0A9X4MDV6"/>
<organism evidence="1 2">
    <name type="scientific">Pseudanabaena catenata USMAC16</name>
    <dbReference type="NCBI Taxonomy" id="1855837"/>
    <lineage>
        <taxon>Bacteria</taxon>
        <taxon>Bacillati</taxon>
        <taxon>Cyanobacteriota</taxon>
        <taxon>Cyanophyceae</taxon>
        <taxon>Pseudanabaenales</taxon>
        <taxon>Pseudanabaenaceae</taxon>
        <taxon>Pseudanabaena</taxon>
    </lineage>
</organism>
<comment type="caution">
    <text evidence="1">The sequence shown here is derived from an EMBL/GenBank/DDBJ whole genome shotgun (WGS) entry which is preliminary data.</text>
</comment>